<dbReference type="Gene3D" id="1.20.1080.10">
    <property type="entry name" value="Glycerol uptake facilitator protein"/>
    <property type="match status" value="1"/>
</dbReference>
<proteinExistence type="inferred from homology"/>
<dbReference type="EMBL" id="JACTNZ010000002">
    <property type="protein sequence ID" value="KAG5560092.1"/>
    <property type="molecule type" value="Genomic_DNA"/>
</dbReference>
<evidence type="ECO:0000256" key="4">
    <source>
        <dbReference type="ARBA" id="ARBA00022989"/>
    </source>
</evidence>
<evidence type="ECO:0000256" key="8">
    <source>
        <dbReference type="SAM" id="Phobius"/>
    </source>
</evidence>
<dbReference type="AlphaFoldDB" id="A0AAV6L551"/>
<dbReference type="PANTHER" id="PTHR45724">
    <property type="entry name" value="AQUAPORIN NIP2-1"/>
    <property type="match status" value="1"/>
</dbReference>
<keyword evidence="9" id="KW-0732">Signal</keyword>
<dbReference type="Proteomes" id="UP000823749">
    <property type="component" value="Chromosome 2"/>
</dbReference>
<evidence type="ECO:0000313" key="10">
    <source>
        <dbReference type="EMBL" id="KAG5560092.1"/>
    </source>
</evidence>
<feature type="transmembrane region" description="Helical" evidence="8">
    <location>
        <begin position="355"/>
        <end position="380"/>
    </location>
</feature>
<dbReference type="InterPro" id="IPR023271">
    <property type="entry name" value="Aquaporin-like"/>
</dbReference>
<evidence type="ECO:0000256" key="2">
    <source>
        <dbReference type="ARBA" id="ARBA00022448"/>
    </source>
</evidence>
<dbReference type="InterPro" id="IPR022357">
    <property type="entry name" value="MIP_CS"/>
</dbReference>
<sequence>MSFTWHVSSHFSFLFFSLLSMSPSLAQSSSRPMALHLPIQKDPSLQYITQLNQRTPLVTTSPDGKNLGRVVSVPRFGLWLHIRHGSLILVHQGWVSVHHSCSGKQHAPTSTSHSMLREFQSFRCFIPRNRLGPFVRWSVASAQNDCSGQNDILKTFLLFEAKPCPDASNEASTSEQSQYDQERGSNVVSRNSDEQMKNAACFGFPNGMDLDSLRPILAEAIGTFILMFCICAIIAVTQLMRGEVGLLEYAATAALSVVVIVFSIGAISGAHVNPAVTIAFAASGQFPWSKVPLYIMAQGIGSVLATYVGKLVYGISSELLTTRPLQGSAAAFWVELIATLIIMFLASALTHHAKYIGHLAGFIVGTAIGLAVLITGPVSGGSMNPARSLGPALVSWKFDDMWIYLAAPTIGAVGGAFLYRAVRLRRHACCSDPSPDTAQQRQSSQYPF</sequence>
<reference evidence="10" key="1">
    <citation type="submission" date="2020-08" db="EMBL/GenBank/DDBJ databases">
        <title>Plant Genome Project.</title>
        <authorList>
            <person name="Zhang R.-G."/>
        </authorList>
    </citation>
    <scope>NUCLEOTIDE SEQUENCE</scope>
    <source>
        <strain evidence="10">WSP0</strain>
        <tissue evidence="10">Leaf</tissue>
    </source>
</reference>
<dbReference type="SUPFAM" id="SSF81338">
    <property type="entry name" value="Aquaporin-like"/>
    <property type="match status" value="1"/>
</dbReference>
<feature type="transmembrane region" description="Helical" evidence="8">
    <location>
        <begin position="216"/>
        <end position="237"/>
    </location>
</feature>
<keyword evidence="3 6" id="KW-0812">Transmembrane</keyword>
<feature type="signal peptide" evidence="9">
    <location>
        <begin position="1"/>
        <end position="26"/>
    </location>
</feature>
<feature type="transmembrane region" description="Helical" evidence="8">
    <location>
        <begin position="249"/>
        <end position="271"/>
    </location>
</feature>
<dbReference type="GO" id="GO:0015267">
    <property type="term" value="F:channel activity"/>
    <property type="evidence" value="ECO:0007669"/>
    <property type="project" value="InterPro"/>
</dbReference>
<keyword evidence="11" id="KW-1185">Reference proteome</keyword>
<dbReference type="InterPro" id="IPR034294">
    <property type="entry name" value="Aquaporin_transptr"/>
</dbReference>
<evidence type="ECO:0000256" key="6">
    <source>
        <dbReference type="RuleBase" id="RU000477"/>
    </source>
</evidence>
<dbReference type="Pfam" id="PF00230">
    <property type="entry name" value="MIP"/>
    <property type="match status" value="1"/>
</dbReference>
<name>A0AAV6L551_9ERIC</name>
<gene>
    <name evidence="10" type="ORF">RHGRI_003401</name>
</gene>
<comment type="caution">
    <text evidence="10">The sequence shown here is derived from an EMBL/GenBank/DDBJ whole genome shotgun (WGS) entry which is preliminary data.</text>
</comment>
<feature type="transmembrane region" description="Helical" evidence="8">
    <location>
        <begin position="330"/>
        <end position="349"/>
    </location>
</feature>
<accession>A0AAV6L551</accession>
<feature type="transmembrane region" description="Helical" evidence="8">
    <location>
        <begin position="401"/>
        <end position="422"/>
    </location>
</feature>
<evidence type="ECO:0008006" key="12">
    <source>
        <dbReference type="Google" id="ProtNLM"/>
    </source>
</evidence>
<evidence type="ECO:0000256" key="7">
    <source>
        <dbReference type="SAM" id="MobiDB-lite"/>
    </source>
</evidence>
<keyword evidence="5 8" id="KW-0472">Membrane</keyword>
<keyword evidence="2 6" id="KW-0813">Transport</keyword>
<evidence type="ECO:0000256" key="3">
    <source>
        <dbReference type="ARBA" id="ARBA00022692"/>
    </source>
</evidence>
<comment type="similarity">
    <text evidence="6">Belongs to the MIP/aquaporin (TC 1.A.8) family.</text>
</comment>
<feature type="region of interest" description="Disordered" evidence="7">
    <location>
        <begin position="167"/>
        <end position="190"/>
    </location>
</feature>
<dbReference type="GO" id="GO:0016020">
    <property type="term" value="C:membrane"/>
    <property type="evidence" value="ECO:0007669"/>
    <property type="project" value="UniProtKB-SubCell"/>
</dbReference>
<organism evidence="10 11">
    <name type="scientific">Rhododendron griersonianum</name>
    <dbReference type="NCBI Taxonomy" id="479676"/>
    <lineage>
        <taxon>Eukaryota</taxon>
        <taxon>Viridiplantae</taxon>
        <taxon>Streptophyta</taxon>
        <taxon>Embryophyta</taxon>
        <taxon>Tracheophyta</taxon>
        <taxon>Spermatophyta</taxon>
        <taxon>Magnoliopsida</taxon>
        <taxon>eudicotyledons</taxon>
        <taxon>Gunneridae</taxon>
        <taxon>Pentapetalae</taxon>
        <taxon>asterids</taxon>
        <taxon>Ericales</taxon>
        <taxon>Ericaceae</taxon>
        <taxon>Ericoideae</taxon>
        <taxon>Rhodoreae</taxon>
        <taxon>Rhododendron</taxon>
    </lineage>
</organism>
<keyword evidence="4 8" id="KW-1133">Transmembrane helix</keyword>
<evidence type="ECO:0000256" key="1">
    <source>
        <dbReference type="ARBA" id="ARBA00004141"/>
    </source>
</evidence>
<evidence type="ECO:0000313" key="11">
    <source>
        <dbReference type="Proteomes" id="UP000823749"/>
    </source>
</evidence>
<feature type="chain" id="PRO_5043316407" description="Aquaporin NIP7-1" evidence="9">
    <location>
        <begin position="27"/>
        <end position="448"/>
    </location>
</feature>
<feature type="compositionally biased region" description="Polar residues" evidence="7">
    <location>
        <begin position="169"/>
        <end position="190"/>
    </location>
</feature>
<dbReference type="PANTHER" id="PTHR45724:SF26">
    <property type="entry name" value="AQUAPORIN NIP7-1-RELATED"/>
    <property type="match status" value="1"/>
</dbReference>
<feature type="transmembrane region" description="Helical" evidence="8">
    <location>
        <begin position="291"/>
        <end position="309"/>
    </location>
</feature>
<dbReference type="PRINTS" id="PR00783">
    <property type="entry name" value="MINTRINSICP"/>
</dbReference>
<dbReference type="PROSITE" id="PS00221">
    <property type="entry name" value="MIP"/>
    <property type="match status" value="1"/>
</dbReference>
<dbReference type="InterPro" id="IPR000425">
    <property type="entry name" value="MIP"/>
</dbReference>
<comment type="subcellular location">
    <subcellularLocation>
        <location evidence="1">Membrane</location>
        <topology evidence="1">Multi-pass membrane protein</topology>
    </subcellularLocation>
</comment>
<protein>
    <recommendedName>
        <fullName evidence="12">Aquaporin NIP7-1</fullName>
    </recommendedName>
</protein>
<evidence type="ECO:0000256" key="5">
    <source>
        <dbReference type="ARBA" id="ARBA00023136"/>
    </source>
</evidence>
<evidence type="ECO:0000256" key="9">
    <source>
        <dbReference type="SAM" id="SignalP"/>
    </source>
</evidence>